<dbReference type="Proteomes" id="UP000075884">
    <property type="component" value="Unassembled WGS sequence"/>
</dbReference>
<dbReference type="AlphaFoldDB" id="A0A182NXU2"/>
<protein>
    <submittedName>
        <fullName evidence="1">Uncharacterized protein</fullName>
    </submittedName>
</protein>
<reference evidence="1" key="2">
    <citation type="submission" date="2020-05" db="UniProtKB">
        <authorList>
            <consortium name="EnsemblMetazoa"/>
        </authorList>
    </citation>
    <scope>IDENTIFICATION</scope>
    <source>
        <strain evidence="1">WRAIR2</strain>
    </source>
</reference>
<evidence type="ECO:0000313" key="2">
    <source>
        <dbReference type="Proteomes" id="UP000075884"/>
    </source>
</evidence>
<name>A0A182NXU2_9DIPT</name>
<dbReference type="EnsemblMetazoa" id="ADIR014662-RA">
    <property type="protein sequence ID" value="ADIR014662-PA"/>
    <property type="gene ID" value="ADIR014662"/>
</dbReference>
<keyword evidence="2" id="KW-1185">Reference proteome</keyword>
<reference evidence="2" key="1">
    <citation type="submission" date="2013-03" db="EMBL/GenBank/DDBJ databases">
        <title>The Genome Sequence of Anopheles dirus WRAIR2.</title>
        <authorList>
            <consortium name="The Broad Institute Genomics Platform"/>
            <person name="Neafsey D.E."/>
            <person name="Walton C."/>
            <person name="Walker B."/>
            <person name="Young S.K."/>
            <person name="Zeng Q."/>
            <person name="Gargeya S."/>
            <person name="Fitzgerald M."/>
            <person name="Haas B."/>
            <person name="Abouelleil A."/>
            <person name="Allen A.W."/>
            <person name="Alvarado L."/>
            <person name="Arachchi H.M."/>
            <person name="Berlin A.M."/>
            <person name="Chapman S.B."/>
            <person name="Gainer-Dewar J."/>
            <person name="Goldberg J."/>
            <person name="Griggs A."/>
            <person name="Gujja S."/>
            <person name="Hansen M."/>
            <person name="Howarth C."/>
            <person name="Imamovic A."/>
            <person name="Ireland A."/>
            <person name="Larimer J."/>
            <person name="McCowan C."/>
            <person name="Murphy C."/>
            <person name="Pearson M."/>
            <person name="Poon T.W."/>
            <person name="Priest M."/>
            <person name="Roberts A."/>
            <person name="Saif S."/>
            <person name="Shea T."/>
            <person name="Sisk P."/>
            <person name="Sykes S."/>
            <person name="Wortman J."/>
            <person name="Nusbaum C."/>
            <person name="Birren B."/>
        </authorList>
    </citation>
    <scope>NUCLEOTIDE SEQUENCE [LARGE SCALE GENOMIC DNA]</scope>
    <source>
        <strain evidence="2">WRAIR2</strain>
    </source>
</reference>
<proteinExistence type="predicted"/>
<sequence length="70" mass="7608">SWQPVARYVLPDPTRIGPDGPSNRQIVPSVCGGAYRFSGCSPLSRVCVHGCVLLGGRGFRIQTRNQHSEL</sequence>
<evidence type="ECO:0000313" key="1">
    <source>
        <dbReference type="EnsemblMetazoa" id="ADIR014662-PA"/>
    </source>
</evidence>
<dbReference type="VEuPathDB" id="VectorBase:ADIR014662"/>
<organism evidence="1 2">
    <name type="scientific">Anopheles dirus</name>
    <dbReference type="NCBI Taxonomy" id="7168"/>
    <lineage>
        <taxon>Eukaryota</taxon>
        <taxon>Metazoa</taxon>
        <taxon>Ecdysozoa</taxon>
        <taxon>Arthropoda</taxon>
        <taxon>Hexapoda</taxon>
        <taxon>Insecta</taxon>
        <taxon>Pterygota</taxon>
        <taxon>Neoptera</taxon>
        <taxon>Endopterygota</taxon>
        <taxon>Diptera</taxon>
        <taxon>Nematocera</taxon>
        <taxon>Culicoidea</taxon>
        <taxon>Culicidae</taxon>
        <taxon>Anophelinae</taxon>
        <taxon>Anopheles</taxon>
    </lineage>
</organism>
<accession>A0A182NXU2</accession>